<dbReference type="AlphaFoldDB" id="A0A1F7YJ07"/>
<evidence type="ECO:0000259" key="3">
    <source>
        <dbReference type="Pfam" id="PF00849"/>
    </source>
</evidence>
<dbReference type="Pfam" id="PF00849">
    <property type="entry name" value="PseudoU_synth_2"/>
    <property type="match status" value="1"/>
</dbReference>
<feature type="domain" description="Pseudouridine synthase RsuA/RluA-like" evidence="3">
    <location>
        <begin position="12"/>
        <end position="196"/>
    </location>
</feature>
<dbReference type="PANTHER" id="PTHR21600:SF44">
    <property type="entry name" value="RIBOSOMAL LARGE SUBUNIT PSEUDOURIDINE SYNTHASE D"/>
    <property type="match status" value="1"/>
</dbReference>
<dbReference type="InterPro" id="IPR006145">
    <property type="entry name" value="PsdUridine_synth_RsuA/RluA"/>
</dbReference>
<dbReference type="InterPro" id="IPR020103">
    <property type="entry name" value="PsdUridine_synth_cat_dom_sf"/>
</dbReference>
<dbReference type="Gene3D" id="3.30.2350.10">
    <property type="entry name" value="Pseudouridine synthase"/>
    <property type="match status" value="1"/>
</dbReference>
<dbReference type="SUPFAM" id="SSF55120">
    <property type="entry name" value="Pseudouridine synthase"/>
    <property type="match status" value="1"/>
</dbReference>
<reference evidence="4 5" key="1">
    <citation type="journal article" date="2016" name="Nat. Commun.">
        <title>Thousands of microbial genomes shed light on interconnected biogeochemical processes in an aquifer system.</title>
        <authorList>
            <person name="Anantharaman K."/>
            <person name="Brown C.T."/>
            <person name="Hug L.A."/>
            <person name="Sharon I."/>
            <person name="Castelle C.J."/>
            <person name="Probst A.J."/>
            <person name="Thomas B.C."/>
            <person name="Singh A."/>
            <person name="Wilkins M.J."/>
            <person name="Karaoz U."/>
            <person name="Brodie E.L."/>
            <person name="Williams K.H."/>
            <person name="Hubbard S.S."/>
            <person name="Banfield J.F."/>
        </authorList>
    </citation>
    <scope>NUCLEOTIDE SEQUENCE [LARGE SCALE GENOMIC DNA]</scope>
</reference>
<sequence length="263" mass="30023">MEPKVIFEDEYILVIDKPSGWVVNDADTTKNIITVQGWLAKNCKYELAQDSVYRSGIVHRLDKETSGVLIIAKTKDLFTNLQAQFKNRQINKSYIALVHGIVDPPAGGEGEINIAVGRLPWNRRRFGVLPGGREAITRYRVNSNYQFLSEPESSLSESEILPSRRPSRRLKSNEKYTLLELYPKTGRTHQLRIHLKYLGHPIVSDGFYAGRKTSREDLKWCNRMFLHAQKIQFSHPINAKPIEIESPIPADLVEALKLLSEIT</sequence>
<protein>
    <recommendedName>
        <fullName evidence="3">Pseudouridine synthase RsuA/RluA-like domain-containing protein</fullName>
    </recommendedName>
</protein>
<comment type="caution">
    <text evidence="4">The sequence shown here is derived from an EMBL/GenBank/DDBJ whole genome shotgun (WGS) entry which is preliminary data.</text>
</comment>
<dbReference type="InterPro" id="IPR006224">
    <property type="entry name" value="PsdUridine_synth_RluA-like_CS"/>
</dbReference>
<gene>
    <name evidence="4" type="ORF">A2628_00840</name>
</gene>
<accession>A0A1F7YJ07</accession>
<proteinExistence type="inferred from homology"/>
<dbReference type="GO" id="GO:0000455">
    <property type="term" value="P:enzyme-directed rRNA pseudouridine synthesis"/>
    <property type="evidence" value="ECO:0007669"/>
    <property type="project" value="TreeGrafter"/>
</dbReference>
<evidence type="ECO:0000256" key="2">
    <source>
        <dbReference type="ARBA" id="ARBA00023235"/>
    </source>
</evidence>
<dbReference type="CDD" id="cd02869">
    <property type="entry name" value="PseudoU_synth_RluA_like"/>
    <property type="match status" value="1"/>
</dbReference>
<dbReference type="GO" id="GO:0009982">
    <property type="term" value="F:pseudouridine synthase activity"/>
    <property type="evidence" value="ECO:0007669"/>
    <property type="project" value="InterPro"/>
</dbReference>
<evidence type="ECO:0000313" key="4">
    <source>
        <dbReference type="EMBL" id="OGM27334.1"/>
    </source>
</evidence>
<evidence type="ECO:0000256" key="1">
    <source>
        <dbReference type="ARBA" id="ARBA00010876"/>
    </source>
</evidence>
<evidence type="ECO:0000313" key="5">
    <source>
        <dbReference type="Proteomes" id="UP000179221"/>
    </source>
</evidence>
<dbReference type="PROSITE" id="PS01129">
    <property type="entry name" value="PSI_RLU"/>
    <property type="match status" value="1"/>
</dbReference>
<dbReference type="Proteomes" id="UP000179221">
    <property type="component" value="Unassembled WGS sequence"/>
</dbReference>
<organism evidence="4 5">
    <name type="scientific">Candidatus Woesebacteria bacterium RIFCSPHIGHO2_01_FULL_40_22</name>
    <dbReference type="NCBI Taxonomy" id="1802499"/>
    <lineage>
        <taxon>Bacteria</taxon>
        <taxon>Candidatus Woeseibacteriota</taxon>
    </lineage>
</organism>
<name>A0A1F7YJ07_9BACT</name>
<keyword evidence="2" id="KW-0413">Isomerase</keyword>
<comment type="similarity">
    <text evidence="1">Belongs to the pseudouridine synthase RluA family.</text>
</comment>
<dbReference type="InterPro" id="IPR050188">
    <property type="entry name" value="RluA_PseudoU_synthase"/>
</dbReference>
<dbReference type="PANTHER" id="PTHR21600">
    <property type="entry name" value="MITOCHONDRIAL RNA PSEUDOURIDINE SYNTHASE"/>
    <property type="match status" value="1"/>
</dbReference>
<dbReference type="GO" id="GO:0140098">
    <property type="term" value="F:catalytic activity, acting on RNA"/>
    <property type="evidence" value="ECO:0007669"/>
    <property type="project" value="UniProtKB-ARBA"/>
</dbReference>
<dbReference type="EMBL" id="MGGL01000004">
    <property type="protein sequence ID" value="OGM27334.1"/>
    <property type="molecule type" value="Genomic_DNA"/>
</dbReference>
<dbReference type="GO" id="GO:0003723">
    <property type="term" value="F:RNA binding"/>
    <property type="evidence" value="ECO:0007669"/>
    <property type="project" value="InterPro"/>
</dbReference>